<gene>
    <name evidence="1" type="ORF">LOK49_LG14G00744</name>
</gene>
<reference evidence="1 2" key="1">
    <citation type="journal article" date="2022" name="Plant J.">
        <title>Chromosome-level genome of Camellia lanceoleosa provides a valuable resource for understanding genome evolution and self-incompatibility.</title>
        <authorList>
            <person name="Gong W."/>
            <person name="Xiao S."/>
            <person name="Wang L."/>
            <person name="Liao Z."/>
            <person name="Chang Y."/>
            <person name="Mo W."/>
            <person name="Hu G."/>
            <person name="Li W."/>
            <person name="Zhao G."/>
            <person name="Zhu H."/>
            <person name="Hu X."/>
            <person name="Ji K."/>
            <person name="Xiang X."/>
            <person name="Song Q."/>
            <person name="Yuan D."/>
            <person name="Jin S."/>
            <person name="Zhang L."/>
        </authorList>
    </citation>
    <scope>NUCLEOTIDE SEQUENCE [LARGE SCALE GENOMIC DNA]</scope>
    <source>
        <strain evidence="1">SQ_2022a</strain>
    </source>
</reference>
<keyword evidence="2" id="KW-1185">Reference proteome</keyword>
<evidence type="ECO:0000313" key="2">
    <source>
        <dbReference type="Proteomes" id="UP001060215"/>
    </source>
</evidence>
<evidence type="ECO:0000313" key="1">
    <source>
        <dbReference type="EMBL" id="KAI7986213.1"/>
    </source>
</evidence>
<proteinExistence type="predicted"/>
<protein>
    <submittedName>
        <fullName evidence="1">Uncharacterized protein</fullName>
    </submittedName>
</protein>
<dbReference type="EMBL" id="CM045772">
    <property type="protein sequence ID" value="KAI7986213.1"/>
    <property type="molecule type" value="Genomic_DNA"/>
</dbReference>
<comment type="caution">
    <text evidence="1">The sequence shown here is derived from an EMBL/GenBank/DDBJ whole genome shotgun (WGS) entry which is preliminary data.</text>
</comment>
<name>A0ACC0FDG5_9ERIC</name>
<sequence>MLGVLWLIITLDGENVIDCEPILGHLHRVNVDVAGAAQYRMKCANMVADIHCWSATGKNCSSDWKIRTALEQAAEVGWKQYAVCRYK</sequence>
<dbReference type="Proteomes" id="UP001060215">
    <property type="component" value="Chromosome 15"/>
</dbReference>
<organism evidence="1 2">
    <name type="scientific">Camellia lanceoleosa</name>
    <dbReference type="NCBI Taxonomy" id="1840588"/>
    <lineage>
        <taxon>Eukaryota</taxon>
        <taxon>Viridiplantae</taxon>
        <taxon>Streptophyta</taxon>
        <taxon>Embryophyta</taxon>
        <taxon>Tracheophyta</taxon>
        <taxon>Spermatophyta</taxon>
        <taxon>Magnoliopsida</taxon>
        <taxon>eudicotyledons</taxon>
        <taxon>Gunneridae</taxon>
        <taxon>Pentapetalae</taxon>
        <taxon>asterids</taxon>
        <taxon>Ericales</taxon>
        <taxon>Theaceae</taxon>
        <taxon>Camellia</taxon>
    </lineage>
</organism>
<accession>A0ACC0FDG5</accession>